<protein>
    <submittedName>
        <fullName evidence="4">PaaI family thioesterase</fullName>
        <ecNumber evidence="4">3.1.2.-</ecNumber>
    </submittedName>
</protein>
<dbReference type="InterPro" id="IPR003736">
    <property type="entry name" value="PAAI_dom"/>
</dbReference>
<name>A0ABW5WTL8_9STAP</name>
<dbReference type="PANTHER" id="PTHR43240:SF5">
    <property type="entry name" value="1,4-DIHYDROXY-2-NAPHTHOYL-COA THIOESTERASE 1"/>
    <property type="match status" value="1"/>
</dbReference>
<dbReference type="EMBL" id="JBHUOQ010000001">
    <property type="protein sequence ID" value="MFD2830135.1"/>
    <property type="molecule type" value="Genomic_DNA"/>
</dbReference>
<dbReference type="NCBIfam" id="TIGR00369">
    <property type="entry name" value="unchar_dom_1"/>
    <property type="match status" value="1"/>
</dbReference>
<feature type="domain" description="Thioesterase" evidence="3">
    <location>
        <begin position="41"/>
        <end position="118"/>
    </location>
</feature>
<keyword evidence="2 4" id="KW-0378">Hydrolase</keyword>
<evidence type="ECO:0000313" key="5">
    <source>
        <dbReference type="Proteomes" id="UP001597519"/>
    </source>
</evidence>
<dbReference type="SUPFAM" id="SSF54637">
    <property type="entry name" value="Thioesterase/thiol ester dehydrase-isomerase"/>
    <property type="match status" value="1"/>
</dbReference>
<keyword evidence="5" id="KW-1185">Reference proteome</keyword>
<dbReference type="Proteomes" id="UP001597519">
    <property type="component" value="Unassembled WGS sequence"/>
</dbReference>
<dbReference type="InterPro" id="IPR029069">
    <property type="entry name" value="HotDog_dom_sf"/>
</dbReference>
<comment type="similarity">
    <text evidence="1">Belongs to the thioesterase PaaI family.</text>
</comment>
<dbReference type="InterPro" id="IPR006683">
    <property type="entry name" value="Thioestr_dom"/>
</dbReference>
<dbReference type="Gene3D" id="3.10.129.10">
    <property type="entry name" value="Hotdog Thioesterase"/>
    <property type="match status" value="1"/>
</dbReference>
<evidence type="ECO:0000313" key="4">
    <source>
        <dbReference type="EMBL" id="MFD2830135.1"/>
    </source>
</evidence>
<organism evidence="4 5">
    <name type="scientific">Corticicoccus populi</name>
    <dbReference type="NCBI Taxonomy" id="1812821"/>
    <lineage>
        <taxon>Bacteria</taxon>
        <taxon>Bacillati</taxon>
        <taxon>Bacillota</taxon>
        <taxon>Bacilli</taxon>
        <taxon>Bacillales</taxon>
        <taxon>Staphylococcaceae</taxon>
        <taxon>Corticicoccus</taxon>
    </lineage>
</organism>
<dbReference type="EC" id="3.1.2.-" evidence="4"/>
<dbReference type="RefSeq" id="WP_377772774.1">
    <property type="nucleotide sequence ID" value="NZ_JBHUOQ010000001.1"/>
</dbReference>
<proteinExistence type="inferred from homology"/>
<sequence length="130" mass="14375">MPRENNEHTGLIGLLDIEIVNEEPGRMVMKMPVTEKVLQPFGYLHGGANVVLAETAASLGAARLIKDDEITFGMEINANHISTKKDGVLYAEAEVRHQGRSTQVWNIDITDENDALVCVSRCTMAVKKKR</sequence>
<dbReference type="CDD" id="cd03443">
    <property type="entry name" value="PaaI_thioesterase"/>
    <property type="match status" value="1"/>
</dbReference>
<gene>
    <name evidence="4" type="ORF">ACFSX4_06590</name>
</gene>
<dbReference type="PANTHER" id="PTHR43240">
    <property type="entry name" value="1,4-DIHYDROXY-2-NAPHTHOYL-COA THIOESTERASE 1"/>
    <property type="match status" value="1"/>
</dbReference>
<reference evidence="5" key="1">
    <citation type="journal article" date="2019" name="Int. J. Syst. Evol. Microbiol.">
        <title>The Global Catalogue of Microorganisms (GCM) 10K type strain sequencing project: providing services to taxonomists for standard genome sequencing and annotation.</title>
        <authorList>
            <consortium name="The Broad Institute Genomics Platform"/>
            <consortium name="The Broad Institute Genome Sequencing Center for Infectious Disease"/>
            <person name="Wu L."/>
            <person name="Ma J."/>
        </authorList>
    </citation>
    <scope>NUCLEOTIDE SEQUENCE [LARGE SCALE GENOMIC DNA]</scope>
    <source>
        <strain evidence="5">KCTC 33575</strain>
    </source>
</reference>
<dbReference type="Pfam" id="PF03061">
    <property type="entry name" value="4HBT"/>
    <property type="match status" value="1"/>
</dbReference>
<accession>A0ABW5WTL8</accession>
<dbReference type="GO" id="GO:0016787">
    <property type="term" value="F:hydrolase activity"/>
    <property type="evidence" value="ECO:0007669"/>
    <property type="project" value="UniProtKB-KW"/>
</dbReference>
<evidence type="ECO:0000256" key="1">
    <source>
        <dbReference type="ARBA" id="ARBA00008324"/>
    </source>
</evidence>
<evidence type="ECO:0000256" key="2">
    <source>
        <dbReference type="ARBA" id="ARBA00022801"/>
    </source>
</evidence>
<evidence type="ECO:0000259" key="3">
    <source>
        <dbReference type="Pfam" id="PF03061"/>
    </source>
</evidence>
<comment type="caution">
    <text evidence="4">The sequence shown here is derived from an EMBL/GenBank/DDBJ whole genome shotgun (WGS) entry which is preliminary data.</text>
</comment>